<dbReference type="Pfam" id="PF10824">
    <property type="entry name" value="T7SS_ESX_EspC"/>
    <property type="match status" value="1"/>
</dbReference>
<sequence>MGFTTVPEALRAAGRSAGEKVGGLRGADCAEPVGRVSGAVSGGNAAAAAGHCREALAATFTEWCVEAQRLADHLGVAADRYQRGDHAAAGVFPPAAPTMRGPR</sequence>
<evidence type="ECO:0000313" key="1">
    <source>
        <dbReference type="EMBL" id="GAA3546207.1"/>
    </source>
</evidence>
<name>A0ABP6W482_9PSEU</name>
<evidence type="ECO:0000313" key="2">
    <source>
        <dbReference type="Proteomes" id="UP001500689"/>
    </source>
</evidence>
<dbReference type="RefSeq" id="WP_344860445.1">
    <property type="nucleotide sequence ID" value="NZ_BAAAZN010000006.1"/>
</dbReference>
<reference evidence="2" key="1">
    <citation type="journal article" date="2019" name="Int. J. Syst. Evol. Microbiol.">
        <title>The Global Catalogue of Microorganisms (GCM) 10K type strain sequencing project: providing services to taxonomists for standard genome sequencing and annotation.</title>
        <authorList>
            <consortium name="The Broad Institute Genomics Platform"/>
            <consortium name="The Broad Institute Genome Sequencing Center for Infectious Disease"/>
            <person name="Wu L."/>
            <person name="Ma J."/>
        </authorList>
    </citation>
    <scope>NUCLEOTIDE SEQUENCE [LARGE SCALE GENOMIC DNA]</scope>
    <source>
        <strain evidence="2">JCM 16898</strain>
    </source>
</reference>
<comment type="caution">
    <text evidence="1">The sequence shown here is derived from an EMBL/GenBank/DDBJ whole genome shotgun (WGS) entry which is preliminary data.</text>
</comment>
<proteinExistence type="predicted"/>
<evidence type="ECO:0008006" key="3">
    <source>
        <dbReference type="Google" id="ProtNLM"/>
    </source>
</evidence>
<dbReference type="Proteomes" id="UP001500689">
    <property type="component" value="Unassembled WGS sequence"/>
</dbReference>
<gene>
    <name evidence="1" type="ORF">GCM10022222_32330</name>
</gene>
<protein>
    <recommendedName>
        <fullName evidence="3">Excreted virulence factor EspC, type VII ESX diderm</fullName>
    </recommendedName>
</protein>
<keyword evidence="2" id="KW-1185">Reference proteome</keyword>
<organism evidence="1 2">
    <name type="scientific">Amycolatopsis ultiminotia</name>
    <dbReference type="NCBI Taxonomy" id="543629"/>
    <lineage>
        <taxon>Bacteria</taxon>
        <taxon>Bacillati</taxon>
        <taxon>Actinomycetota</taxon>
        <taxon>Actinomycetes</taxon>
        <taxon>Pseudonocardiales</taxon>
        <taxon>Pseudonocardiaceae</taxon>
        <taxon>Amycolatopsis</taxon>
    </lineage>
</organism>
<dbReference type="InterPro" id="IPR022536">
    <property type="entry name" value="EspC"/>
</dbReference>
<dbReference type="EMBL" id="BAAAZN010000006">
    <property type="protein sequence ID" value="GAA3546207.1"/>
    <property type="molecule type" value="Genomic_DNA"/>
</dbReference>
<accession>A0ABP6W482</accession>